<name>A0ABQ1EF50_9CLOT</name>
<feature type="transmembrane region" description="Helical" evidence="1">
    <location>
        <begin position="57"/>
        <end position="75"/>
    </location>
</feature>
<feature type="transmembrane region" description="Helical" evidence="1">
    <location>
        <begin position="24"/>
        <end position="42"/>
    </location>
</feature>
<protein>
    <submittedName>
        <fullName evidence="2">Uncharacterized protein</fullName>
    </submittedName>
</protein>
<keyword evidence="3" id="KW-1185">Reference proteome</keyword>
<feature type="transmembrane region" description="Helical" evidence="1">
    <location>
        <begin position="84"/>
        <end position="109"/>
    </location>
</feature>
<evidence type="ECO:0000313" key="3">
    <source>
        <dbReference type="Proteomes" id="UP000663802"/>
    </source>
</evidence>
<keyword evidence="1" id="KW-1133">Transmembrane helix</keyword>
<organism evidence="2 3">
    <name type="scientific">Clostridium zeae</name>
    <dbReference type="NCBI Taxonomy" id="2759022"/>
    <lineage>
        <taxon>Bacteria</taxon>
        <taxon>Bacillati</taxon>
        <taxon>Bacillota</taxon>
        <taxon>Clostridia</taxon>
        <taxon>Eubacteriales</taxon>
        <taxon>Clostridiaceae</taxon>
        <taxon>Clostridium</taxon>
    </lineage>
</organism>
<reference evidence="2 3" key="1">
    <citation type="journal article" date="2021" name="Int. J. Syst. Evol. Microbiol.">
        <title>Clostridium zeae sp. nov., isolated from corn silage.</title>
        <authorList>
            <person name="Kobayashi H."/>
            <person name="Tanizawa Y."/>
            <person name="Yagura M."/>
            <person name="Sakamoto M."/>
            <person name="Ohkuma M."/>
            <person name="Tohno M."/>
        </authorList>
    </citation>
    <scope>NUCLEOTIDE SEQUENCE [LARGE SCALE GENOMIC DNA]</scope>
    <source>
        <strain evidence="2 3">CSC2</strain>
    </source>
</reference>
<comment type="caution">
    <text evidence="2">The sequence shown here is derived from an EMBL/GenBank/DDBJ whole genome shotgun (WGS) entry which is preliminary data.</text>
</comment>
<dbReference type="RefSeq" id="WP_206871670.1">
    <property type="nucleotide sequence ID" value="NZ_BMBA01000005.1"/>
</dbReference>
<feature type="transmembrane region" description="Helical" evidence="1">
    <location>
        <begin position="182"/>
        <end position="199"/>
    </location>
</feature>
<dbReference type="EMBL" id="BMBA01000005">
    <property type="protein sequence ID" value="GFZ33439.1"/>
    <property type="molecule type" value="Genomic_DNA"/>
</dbReference>
<keyword evidence="1" id="KW-0812">Transmembrane</keyword>
<feature type="transmembrane region" description="Helical" evidence="1">
    <location>
        <begin position="157"/>
        <end position="176"/>
    </location>
</feature>
<evidence type="ECO:0000313" key="2">
    <source>
        <dbReference type="EMBL" id="GFZ33439.1"/>
    </source>
</evidence>
<sequence length="229" mass="27229">MNAEFIKIRDYLDIDGVEYIRQSMIGILGLINLFDLAVINFLNDMGLKQSIYQPKNIIYLGILIFFDLWGVYIFINTKKKQKSFVLYSGMVGLISSVFYILIFCEGMFFELHNKAIIYVVICIIIYIYILVTEISIIKQYEKEGYNQYNRRIYKRKLLSIFITVVVIVICFADMATKYPNKNFALISVSFATLIFGYIFENLIHNIYRYYLVKKYQVEFDRYMNKKLRK</sequence>
<proteinExistence type="predicted"/>
<feature type="transmembrane region" description="Helical" evidence="1">
    <location>
        <begin position="115"/>
        <end position="136"/>
    </location>
</feature>
<dbReference type="Proteomes" id="UP000663802">
    <property type="component" value="Unassembled WGS sequence"/>
</dbReference>
<evidence type="ECO:0000256" key="1">
    <source>
        <dbReference type="SAM" id="Phobius"/>
    </source>
</evidence>
<accession>A0ABQ1EF50</accession>
<keyword evidence="1" id="KW-0472">Membrane</keyword>
<gene>
    <name evidence="2" type="ORF">CSC2_39650</name>
</gene>